<dbReference type="AlphaFoldDB" id="A0A2N5ZER2"/>
<reference evidence="2 3" key="1">
    <citation type="submission" date="2017-11" db="EMBL/GenBank/DDBJ databases">
        <title>Genome-resolved metagenomics identifies genetic mobility, metabolic interactions, and unexpected diversity in perchlorate-reducing communities.</title>
        <authorList>
            <person name="Barnum T.P."/>
            <person name="Figueroa I.A."/>
            <person name="Carlstrom C.I."/>
            <person name="Lucas L.N."/>
            <person name="Engelbrektson A.L."/>
            <person name="Coates J.D."/>
        </authorList>
    </citation>
    <scope>NUCLEOTIDE SEQUENCE [LARGE SCALE GENOMIC DNA]</scope>
    <source>
        <strain evidence="2">BM706</strain>
    </source>
</reference>
<dbReference type="SUPFAM" id="SSF88713">
    <property type="entry name" value="Glycoside hydrolase/deacetylase"/>
    <property type="match status" value="1"/>
</dbReference>
<dbReference type="InterPro" id="IPR011330">
    <property type="entry name" value="Glyco_hydro/deAcase_b/a-brl"/>
</dbReference>
<accession>A0A2N5ZER2</accession>
<comment type="caution">
    <text evidence="2">The sequence shown here is derived from an EMBL/GenBank/DDBJ whole genome shotgun (WGS) entry which is preliminary data.</text>
</comment>
<dbReference type="Pfam" id="PF04748">
    <property type="entry name" value="Polysacc_deac_2"/>
    <property type="match status" value="1"/>
</dbReference>
<feature type="signal peptide" evidence="1">
    <location>
        <begin position="1"/>
        <end position="26"/>
    </location>
</feature>
<evidence type="ECO:0000313" key="3">
    <source>
        <dbReference type="Proteomes" id="UP000234857"/>
    </source>
</evidence>
<evidence type="ECO:0008006" key="4">
    <source>
        <dbReference type="Google" id="ProtNLM"/>
    </source>
</evidence>
<name>A0A2N5ZER2_MUIH1</name>
<protein>
    <recommendedName>
        <fullName evidence="4">Divergent polysaccharide deacetylase family protein</fullName>
    </recommendedName>
</protein>
<sequence>MNKELFFSTIVFLIIALIMAVSFSDAAISQDNTDVVSSSQYSDAVIPDEETVEVQSNISSESNKDTDSNKSYLAIIMDDIGYGKENKYNIFERLYGFKITFSIIPGTYNALKAEETAVNSGFDVMAHLPMQAKGIDNSYEKAIRTDMSHEDLYKRIEEMFSKFKYVKGANNHMGSKATSDKKTMLTLMTYLKKRNMFFVDSLTTSDSVVKEVAGLLEMDYLARDIFLDNQTKPEYIKDQLEKACRIANKKKVAIAICHVRENTINVLESDLQRILDKYDVELINISELYVNKKKFNLVAR</sequence>
<dbReference type="EMBL" id="PKTG01000095">
    <property type="protein sequence ID" value="PLX17131.1"/>
    <property type="molecule type" value="Genomic_DNA"/>
</dbReference>
<keyword evidence="1" id="KW-0732">Signal</keyword>
<dbReference type="GO" id="GO:0005975">
    <property type="term" value="P:carbohydrate metabolic process"/>
    <property type="evidence" value="ECO:0007669"/>
    <property type="project" value="InterPro"/>
</dbReference>
<evidence type="ECO:0000313" key="2">
    <source>
        <dbReference type="EMBL" id="PLX17131.1"/>
    </source>
</evidence>
<dbReference type="PANTHER" id="PTHR30105:SF2">
    <property type="entry name" value="DIVERGENT POLYSACCHARIDE DEACETYLASE SUPERFAMILY"/>
    <property type="match status" value="1"/>
</dbReference>
<feature type="chain" id="PRO_5014736817" description="Divergent polysaccharide deacetylase family protein" evidence="1">
    <location>
        <begin position="27"/>
        <end position="300"/>
    </location>
</feature>
<organism evidence="2 3">
    <name type="scientific">Muiribacterium halophilum</name>
    <dbReference type="NCBI Taxonomy" id="2053465"/>
    <lineage>
        <taxon>Bacteria</taxon>
        <taxon>Candidatus Muiribacteriota</taxon>
        <taxon>Candidatus Muiribacteriia</taxon>
        <taxon>Candidatus Muiribacteriales</taxon>
        <taxon>Candidatus Muiribacteriaceae</taxon>
        <taxon>Candidatus Muiribacterium</taxon>
    </lineage>
</organism>
<proteinExistence type="predicted"/>
<dbReference type="CDD" id="cd10936">
    <property type="entry name" value="CE4_DAC2"/>
    <property type="match status" value="1"/>
</dbReference>
<dbReference type="PANTHER" id="PTHR30105">
    <property type="entry name" value="UNCHARACTERIZED YIBQ-RELATED"/>
    <property type="match status" value="1"/>
</dbReference>
<dbReference type="Proteomes" id="UP000234857">
    <property type="component" value="Unassembled WGS sequence"/>
</dbReference>
<gene>
    <name evidence="2" type="ORF">C0601_08380</name>
</gene>
<dbReference type="InterPro" id="IPR006837">
    <property type="entry name" value="Divergent_DAC"/>
</dbReference>
<evidence type="ECO:0000256" key="1">
    <source>
        <dbReference type="SAM" id="SignalP"/>
    </source>
</evidence>
<dbReference type="Gene3D" id="3.20.20.370">
    <property type="entry name" value="Glycoside hydrolase/deacetylase"/>
    <property type="match status" value="1"/>
</dbReference>